<accession>A0A8H6HDU0</accession>
<feature type="non-terminal residue" evidence="1">
    <location>
        <position position="1"/>
    </location>
</feature>
<keyword evidence="2" id="KW-1185">Reference proteome</keyword>
<gene>
    <name evidence="1" type="ORF">DFP72DRAFT_1095314</name>
</gene>
<evidence type="ECO:0000313" key="1">
    <source>
        <dbReference type="EMBL" id="KAF6744312.1"/>
    </source>
</evidence>
<reference evidence="1 2" key="1">
    <citation type="submission" date="2020-07" db="EMBL/GenBank/DDBJ databases">
        <title>Comparative genomics of pyrophilous fungi reveals a link between fire events and developmental genes.</title>
        <authorList>
            <consortium name="DOE Joint Genome Institute"/>
            <person name="Steindorff A.S."/>
            <person name="Carver A."/>
            <person name="Calhoun S."/>
            <person name="Stillman K."/>
            <person name="Liu H."/>
            <person name="Lipzen A."/>
            <person name="Pangilinan J."/>
            <person name="Labutti K."/>
            <person name="Bruns T.D."/>
            <person name="Grigoriev I.V."/>
        </authorList>
    </citation>
    <scope>NUCLEOTIDE SEQUENCE [LARGE SCALE GENOMIC DNA]</scope>
    <source>
        <strain evidence="1 2">CBS 144469</strain>
    </source>
</reference>
<proteinExistence type="predicted"/>
<evidence type="ECO:0000313" key="2">
    <source>
        <dbReference type="Proteomes" id="UP000521943"/>
    </source>
</evidence>
<comment type="caution">
    <text evidence="1">The sequence shown here is derived from an EMBL/GenBank/DDBJ whole genome shotgun (WGS) entry which is preliminary data.</text>
</comment>
<dbReference type="AlphaFoldDB" id="A0A8H6HDU0"/>
<protein>
    <submittedName>
        <fullName evidence="1">Uncharacterized protein</fullName>
    </submittedName>
</protein>
<dbReference type="EMBL" id="JACGCI010000124">
    <property type="protein sequence ID" value="KAF6744312.1"/>
    <property type="molecule type" value="Genomic_DNA"/>
</dbReference>
<sequence>DIFLLPQLKHLDIGVVSYSCGATGEPLYFCCSEFVQDMRMALSKYGPNNLEALESLSLQIDILTATCKVANDHSLSILRDTEEWSFLDEYLSGLANKFNQLQVKLEFVIRRARVFYADELELWDTHETEAVVDQLSEEASAKLARTEGVYITSESTFIVQLVRILLLIARNLS</sequence>
<name>A0A8H6HDU0_9AGAR</name>
<organism evidence="1 2">
    <name type="scientific">Ephemerocybe angulata</name>
    <dbReference type="NCBI Taxonomy" id="980116"/>
    <lineage>
        <taxon>Eukaryota</taxon>
        <taxon>Fungi</taxon>
        <taxon>Dikarya</taxon>
        <taxon>Basidiomycota</taxon>
        <taxon>Agaricomycotina</taxon>
        <taxon>Agaricomycetes</taxon>
        <taxon>Agaricomycetidae</taxon>
        <taxon>Agaricales</taxon>
        <taxon>Agaricineae</taxon>
        <taxon>Psathyrellaceae</taxon>
        <taxon>Ephemerocybe</taxon>
    </lineage>
</organism>
<dbReference type="Proteomes" id="UP000521943">
    <property type="component" value="Unassembled WGS sequence"/>
</dbReference>